<protein>
    <recommendedName>
        <fullName evidence="4">HRQ family protein</fullName>
    </recommendedName>
</protein>
<sequence length="387" mass="44986">MDALFVPLCLFFGLCLGLCYSQRLKKLVSTIWITSPGQPFQVNYFAATGVRPPTPLPKFNIESAKPRPYRPFRWGYHQTMSLSPMEPDWWIELESTYRERIEQRQRLYKEHGKTVIDSLPGSEAACQELLEMVVRFLCVRYPNQFELDSKTRIFQNHILGTISDLTCVEPLEFLLNHVPEDFLITEQDMKTGLYYLRAGVSCSAVGWSMSTKIGKPLAEIHGPVPYYKEKLKASMDRYFTKMTCDKPIQRGSWGLEIGQPLFLQTDDPDFAARSKQAPDLEVEDIYLRVDWQTLRRLPQSRAIVFNFKALFTPLVQLQNEPYIPRLLAKVLRDGPKPILEYKGSWHVEHKALPALDAWSKEQEQKGWVPKDWEERTLDEHPLFPGWQ</sequence>
<evidence type="ECO:0008006" key="4">
    <source>
        <dbReference type="Google" id="ProtNLM"/>
    </source>
</evidence>
<dbReference type="Proteomes" id="UP000308652">
    <property type="component" value="Unassembled WGS sequence"/>
</dbReference>
<dbReference type="STRING" id="68775.A0A5C3MEB1"/>
<organism evidence="2 3">
    <name type="scientific">Crucibulum laeve</name>
    <dbReference type="NCBI Taxonomy" id="68775"/>
    <lineage>
        <taxon>Eukaryota</taxon>
        <taxon>Fungi</taxon>
        <taxon>Dikarya</taxon>
        <taxon>Basidiomycota</taxon>
        <taxon>Agaricomycotina</taxon>
        <taxon>Agaricomycetes</taxon>
        <taxon>Agaricomycetidae</taxon>
        <taxon>Agaricales</taxon>
        <taxon>Agaricineae</taxon>
        <taxon>Nidulariaceae</taxon>
        <taxon>Crucibulum</taxon>
    </lineage>
</organism>
<accession>A0A5C3MEB1</accession>
<evidence type="ECO:0000256" key="1">
    <source>
        <dbReference type="SAM" id="SignalP"/>
    </source>
</evidence>
<reference evidence="2 3" key="1">
    <citation type="journal article" date="2019" name="Nat. Ecol. Evol.">
        <title>Megaphylogeny resolves global patterns of mushroom evolution.</title>
        <authorList>
            <person name="Varga T."/>
            <person name="Krizsan K."/>
            <person name="Foldi C."/>
            <person name="Dima B."/>
            <person name="Sanchez-Garcia M."/>
            <person name="Sanchez-Ramirez S."/>
            <person name="Szollosi G.J."/>
            <person name="Szarkandi J.G."/>
            <person name="Papp V."/>
            <person name="Albert L."/>
            <person name="Andreopoulos W."/>
            <person name="Angelini C."/>
            <person name="Antonin V."/>
            <person name="Barry K.W."/>
            <person name="Bougher N.L."/>
            <person name="Buchanan P."/>
            <person name="Buyck B."/>
            <person name="Bense V."/>
            <person name="Catcheside P."/>
            <person name="Chovatia M."/>
            <person name="Cooper J."/>
            <person name="Damon W."/>
            <person name="Desjardin D."/>
            <person name="Finy P."/>
            <person name="Geml J."/>
            <person name="Haridas S."/>
            <person name="Hughes K."/>
            <person name="Justo A."/>
            <person name="Karasinski D."/>
            <person name="Kautmanova I."/>
            <person name="Kiss B."/>
            <person name="Kocsube S."/>
            <person name="Kotiranta H."/>
            <person name="LaButti K.M."/>
            <person name="Lechner B.E."/>
            <person name="Liimatainen K."/>
            <person name="Lipzen A."/>
            <person name="Lukacs Z."/>
            <person name="Mihaltcheva S."/>
            <person name="Morgado L.N."/>
            <person name="Niskanen T."/>
            <person name="Noordeloos M.E."/>
            <person name="Ohm R.A."/>
            <person name="Ortiz-Santana B."/>
            <person name="Ovrebo C."/>
            <person name="Racz N."/>
            <person name="Riley R."/>
            <person name="Savchenko A."/>
            <person name="Shiryaev A."/>
            <person name="Soop K."/>
            <person name="Spirin V."/>
            <person name="Szebenyi C."/>
            <person name="Tomsovsky M."/>
            <person name="Tulloss R.E."/>
            <person name="Uehling J."/>
            <person name="Grigoriev I.V."/>
            <person name="Vagvolgyi C."/>
            <person name="Papp T."/>
            <person name="Martin F.M."/>
            <person name="Miettinen O."/>
            <person name="Hibbett D.S."/>
            <person name="Nagy L.G."/>
        </authorList>
    </citation>
    <scope>NUCLEOTIDE SEQUENCE [LARGE SCALE GENOMIC DNA]</scope>
    <source>
        <strain evidence="2 3">CBS 166.37</strain>
    </source>
</reference>
<gene>
    <name evidence="2" type="ORF">BDQ12DRAFT_676759</name>
</gene>
<keyword evidence="1" id="KW-0732">Signal</keyword>
<dbReference type="AlphaFoldDB" id="A0A5C3MEB1"/>
<feature type="signal peptide" evidence="1">
    <location>
        <begin position="1"/>
        <end position="21"/>
    </location>
</feature>
<evidence type="ECO:0000313" key="3">
    <source>
        <dbReference type="Proteomes" id="UP000308652"/>
    </source>
</evidence>
<dbReference type="OrthoDB" id="5043642at2759"/>
<proteinExistence type="predicted"/>
<evidence type="ECO:0000313" key="2">
    <source>
        <dbReference type="EMBL" id="TFK42756.1"/>
    </source>
</evidence>
<dbReference type="InterPro" id="IPR021848">
    <property type="entry name" value="HODM_asu-like"/>
</dbReference>
<name>A0A5C3MEB1_9AGAR</name>
<keyword evidence="3" id="KW-1185">Reference proteome</keyword>
<feature type="chain" id="PRO_5022701779" description="HRQ family protein" evidence="1">
    <location>
        <begin position="22"/>
        <end position="387"/>
    </location>
</feature>
<dbReference type="EMBL" id="ML213592">
    <property type="protein sequence ID" value="TFK42756.1"/>
    <property type="molecule type" value="Genomic_DNA"/>
</dbReference>
<dbReference type="Pfam" id="PF11927">
    <property type="entry name" value="HODM_asu-like"/>
    <property type="match status" value="1"/>
</dbReference>